<feature type="binding site" evidence="2">
    <location>
        <position position="112"/>
    </location>
    <ligand>
        <name>Zn(2+)</name>
        <dbReference type="ChEBI" id="CHEBI:29105"/>
        <label>2</label>
    </ligand>
</feature>
<reference evidence="1" key="2">
    <citation type="submission" date="2016-02" db="EMBL/GenBank/DDBJ databases">
        <title>Novel beta-lactamases recovered by metagenomic screening of soil and sewage sludge TCDNA.</title>
        <authorList>
            <person name="Zhang L."/>
            <person name="Hawkey P.M."/>
            <person name="Gaze W.H."/>
            <person name="Wellington E.M.H."/>
        </authorList>
    </citation>
    <scope>NUCLEOTIDE SEQUENCE</scope>
</reference>
<reference evidence="2" key="1">
    <citation type="journal article" date="2016" name="Antimicrob. Agents Chemother.">
        <title>Structural and Biochemical Characterization of Rm3, a Subclass B3 Metallo-beta-Lactamase Identified from a Functional Metagenomic Study.</title>
        <authorList>
            <person name="Salimraj R."/>
            <person name="Zhang L."/>
            <person name="Hinchliffe P."/>
            <person name="Wellington E.M."/>
            <person name="Brem J."/>
            <person name="Schofield C.J."/>
            <person name="Gaze W.H."/>
            <person name="Spencer J."/>
        </authorList>
    </citation>
    <scope>X-RAY CRYSTALLOGRAPHY (1.75 ANGSTROMS) OF 32-302 IN COMPLEX WITH ZN(2+)</scope>
    <scope>DISULFIDE BONDS</scope>
</reference>
<feature type="disulfide bond" evidence="2">
    <location>
        <begin position="198"/>
        <end position="203"/>
    </location>
</feature>
<feature type="disulfide bond" evidence="2">
    <location>
        <begin position="247"/>
        <end position="281"/>
    </location>
</feature>
<dbReference type="EMBL" id="KF485393">
    <property type="protein sequence ID" value="AGU01679.2"/>
    <property type="molecule type" value="Genomic_DNA"/>
</dbReference>
<feature type="binding site" evidence="2">
    <location>
        <position position="108"/>
    </location>
    <ligand>
        <name>Zn(2+)</name>
        <dbReference type="ChEBI" id="CHEBI:29105"/>
        <label>1</label>
    </ligand>
</feature>
<feature type="binding site" evidence="2">
    <location>
        <position position="254"/>
    </location>
    <ligand>
        <name>Zn(2+)</name>
        <dbReference type="ChEBI" id="CHEBI:29105"/>
        <label>2</label>
    </ligand>
</feature>
<evidence type="ECO:0000313" key="1">
    <source>
        <dbReference type="EMBL" id="AGU01679.2"/>
    </source>
</evidence>
<feature type="binding site" evidence="2">
    <location>
        <position position="186"/>
    </location>
    <ligand>
        <name>Zn(2+)</name>
        <dbReference type="ChEBI" id="CHEBI:29105"/>
        <label>1</label>
    </ligand>
</feature>
<accession>A0A059Q5E8</accession>
<dbReference type="PDB" id="5IQK">
    <property type="method" value="X-ray"/>
    <property type="resolution" value="1.75 A"/>
    <property type="chains" value="A/B=32-302"/>
</dbReference>
<protein>
    <submittedName>
        <fullName evidence="1">Beta-lactamase</fullName>
    </submittedName>
</protein>
<sequence length="302" mass="32011">MSLTPPRALVLALLLASPGTQAQTPAPATPPTPGCEVCATWNADQAPFRLFGNTYYVGMKGLSSVLVTSPQGHVLIDGGLPESAPKIIANIGALGFRIEDVKLILNSHGHIDHAGGLAELQRRSNALVAASPSAALDLASGEVGPDDPQYHALPKYPPVKDMRLARDGGQFNVGPVYLTAHATPGHTPGGLSWTWQSCDGPRCLNMVYADSINAVSRPGFKFSASSEYPNALADLRHSFETLEKLPCDVLISAHPEASQLWQRLEASATGGSDAFVDPQACRAYVAAARTLLDSRLDQEKQQ</sequence>
<feature type="binding site" evidence="2">
    <location>
        <position position="110"/>
    </location>
    <ligand>
        <name>Zn(2+)</name>
        <dbReference type="ChEBI" id="CHEBI:29105"/>
        <label>1</label>
    </ligand>
</feature>
<keyword evidence="2" id="KW-0862">Zinc</keyword>
<accession>A0ACD6B8Q0</accession>
<feature type="binding site" evidence="2">
    <location>
        <position position="113"/>
    </location>
    <ligand>
        <name>Zn(2+)</name>
        <dbReference type="ChEBI" id="CHEBI:29105"/>
        <label>2</label>
    </ligand>
</feature>
<evidence type="ECO:0007829" key="2">
    <source>
        <dbReference type="PDB" id="5IQK"/>
    </source>
</evidence>
<keyword evidence="2" id="KW-0002">3D-structure</keyword>
<feature type="binding site" evidence="2">
    <location>
        <position position="203"/>
    </location>
    <ligand>
        <name>Zn(2+)</name>
        <dbReference type="ChEBI" id="CHEBI:29105"/>
        <label>3</label>
    </ligand>
</feature>
<proteinExistence type="evidence at protein level"/>
<organism evidence="1">
    <name type="scientific">uncultured bacterium</name>
    <dbReference type="NCBI Taxonomy" id="77133"/>
    <lineage>
        <taxon>Bacteria</taxon>
        <taxon>environmental samples</taxon>
    </lineage>
</organism>
<keyword evidence="2" id="KW-0479">Metal-binding</keyword>
<name>A0ACD6B8Q0_9BACT</name>